<evidence type="ECO:0000256" key="1">
    <source>
        <dbReference type="SAM" id="MobiDB-lite"/>
    </source>
</evidence>
<sequence length="135" mass="15752">MKSATSLKNVKDALSKFTCDEPKSSSSLLDSKLERERKSRKRQMIESGSEEENAVAAEESFDDFGPIVEAEKILAKEMKLKKMKKEELFKHYVRVKTERDALQKKVKDLERLNKKKDKSQDSNYDEEEEEEEDND</sequence>
<evidence type="ECO:0000313" key="3">
    <source>
        <dbReference type="RefSeq" id="XP_026285539.1"/>
    </source>
</evidence>
<feature type="region of interest" description="Disordered" evidence="1">
    <location>
        <begin position="104"/>
        <end position="135"/>
    </location>
</feature>
<reference evidence="3" key="1">
    <citation type="submission" date="2025-08" db="UniProtKB">
        <authorList>
            <consortium name="RefSeq"/>
        </authorList>
    </citation>
    <scope>IDENTIFICATION</scope>
    <source>
        <tissue evidence="3">Whole organism</tissue>
    </source>
</reference>
<dbReference type="Proteomes" id="UP000504606">
    <property type="component" value="Unplaced"/>
</dbReference>
<dbReference type="KEGG" id="foc:113211389"/>
<proteinExistence type="predicted"/>
<name>A0A6J1SW94_FRAOC</name>
<organism evidence="2 3">
    <name type="scientific">Frankliniella occidentalis</name>
    <name type="common">Western flower thrips</name>
    <name type="synonym">Euthrips occidentalis</name>
    <dbReference type="NCBI Taxonomy" id="133901"/>
    <lineage>
        <taxon>Eukaryota</taxon>
        <taxon>Metazoa</taxon>
        <taxon>Ecdysozoa</taxon>
        <taxon>Arthropoda</taxon>
        <taxon>Hexapoda</taxon>
        <taxon>Insecta</taxon>
        <taxon>Pterygota</taxon>
        <taxon>Neoptera</taxon>
        <taxon>Paraneoptera</taxon>
        <taxon>Thysanoptera</taxon>
        <taxon>Terebrantia</taxon>
        <taxon>Thripoidea</taxon>
        <taxon>Thripidae</taxon>
        <taxon>Frankliniella</taxon>
    </lineage>
</organism>
<gene>
    <name evidence="3" type="primary">LOC113211389</name>
</gene>
<feature type="compositionally biased region" description="Acidic residues" evidence="1">
    <location>
        <begin position="123"/>
        <end position="135"/>
    </location>
</feature>
<keyword evidence="2" id="KW-1185">Reference proteome</keyword>
<evidence type="ECO:0000313" key="2">
    <source>
        <dbReference type="Proteomes" id="UP000504606"/>
    </source>
</evidence>
<dbReference type="AlphaFoldDB" id="A0A6J1SW94"/>
<dbReference type="GeneID" id="113211389"/>
<feature type="region of interest" description="Disordered" evidence="1">
    <location>
        <begin position="19"/>
        <end position="61"/>
    </location>
</feature>
<protein>
    <submittedName>
        <fullName evidence="3">Uncharacterized protein LOC113211389</fullName>
    </submittedName>
</protein>
<accession>A0A6J1SW94</accession>
<dbReference type="RefSeq" id="XP_026285539.1">
    <property type="nucleotide sequence ID" value="XM_026429754.2"/>
</dbReference>